<dbReference type="RefSeq" id="WP_253759248.1">
    <property type="nucleotide sequence ID" value="NZ_JAMZDZ010000001.1"/>
</dbReference>
<proteinExistence type="predicted"/>
<accession>A0ABV8LGM2</accession>
<evidence type="ECO:0000313" key="3">
    <source>
        <dbReference type="Proteomes" id="UP001595816"/>
    </source>
</evidence>
<comment type="caution">
    <text evidence="2">The sequence shown here is derived from an EMBL/GenBank/DDBJ whole genome shotgun (WGS) entry which is preliminary data.</text>
</comment>
<gene>
    <name evidence="2" type="ORF">ACFOZ4_01905</name>
</gene>
<feature type="transmembrane region" description="Helical" evidence="1">
    <location>
        <begin position="65"/>
        <end position="88"/>
    </location>
</feature>
<sequence>MGWTTVLFIIVGAVGLGLLALSMLGGELFDFDGADSVLSIEVVAAVLAGFGFTAAFISALPGVDLPLALVAALGAIAAVPVAYLAWLLTGRARNMPTDATPNRTDLVGRPGVVVTEIRAGGYGEVRVRIGGQQVKLNALADEPLPAGVHVLVVEAPSDTSVKVRLADPERN</sequence>
<keyword evidence="1" id="KW-0472">Membrane</keyword>
<evidence type="ECO:0000313" key="2">
    <source>
        <dbReference type="EMBL" id="MFC4129363.1"/>
    </source>
</evidence>
<dbReference type="Gene3D" id="2.40.50.140">
    <property type="entry name" value="Nucleic acid-binding proteins"/>
    <property type="match status" value="1"/>
</dbReference>
<name>A0ABV8LGM2_9ACTN</name>
<organism evidence="2 3">
    <name type="scientific">Hamadaea flava</name>
    <dbReference type="NCBI Taxonomy" id="1742688"/>
    <lineage>
        <taxon>Bacteria</taxon>
        <taxon>Bacillati</taxon>
        <taxon>Actinomycetota</taxon>
        <taxon>Actinomycetes</taxon>
        <taxon>Micromonosporales</taxon>
        <taxon>Micromonosporaceae</taxon>
        <taxon>Hamadaea</taxon>
    </lineage>
</organism>
<feature type="transmembrane region" description="Helical" evidence="1">
    <location>
        <begin position="6"/>
        <end position="25"/>
    </location>
</feature>
<evidence type="ECO:0000256" key="1">
    <source>
        <dbReference type="SAM" id="Phobius"/>
    </source>
</evidence>
<dbReference type="EMBL" id="JBHSAY010000003">
    <property type="protein sequence ID" value="MFC4129363.1"/>
    <property type="molecule type" value="Genomic_DNA"/>
</dbReference>
<keyword evidence="1" id="KW-0812">Transmembrane</keyword>
<feature type="transmembrane region" description="Helical" evidence="1">
    <location>
        <begin position="37"/>
        <end position="59"/>
    </location>
</feature>
<dbReference type="Proteomes" id="UP001595816">
    <property type="component" value="Unassembled WGS sequence"/>
</dbReference>
<dbReference type="InterPro" id="IPR012340">
    <property type="entry name" value="NA-bd_OB-fold"/>
</dbReference>
<keyword evidence="1" id="KW-1133">Transmembrane helix</keyword>
<protein>
    <submittedName>
        <fullName evidence="2">NfeD family protein</fullName>
    </submittedName>
</protein>
<reference evidence="3" key="1">
    <citation type="journal article" date="2019" name="Int. J. Syst. Evol. Microbiol.">
        <title>The Global Catalogue of Microorganisms (GCM) 10K type strain sequencing project: providing services to taxonomists for standard genome sequencing and annotation.</title>
        <authorList>
            <consortium name="The Broad Institute Genomics Platform"/>
            <consortium name="The Broad Institute Genome Sequencing Center for Infectious Disease"/>
            <person name="Wu L."/>
            <person name="Ma J."/>
        </authorList>
    </citation>
    <scope>NUCLEOTIDE SEQUENCE [LARGE SCALE GENOMIC DNA]</scope>
    <source>
        <strain evidence="3">CGMCC 4.7289</strain>
    </source>
</reference>
<keyword evidence="3" id="KW-1185">Reference proteome</keyword>